<keyword evidence="2 6" id="KW-0812">Transmembrane</keyword>
<comment type="caution">
    <text evidence="8">The sequence shown here is derived from an EMBL/GenBank/DDBJ whole genome shotgun (WGS) entry which is preliminary data.</text>
</comment>
<name>A0ABV5M0C1_9ACTN</name>
<feature type="transmembrane region" description="Helical" evidence="6">
    <location>
        <begin position="353"/>
        <end position="373"/>
    </location>
</feature>
<dbReference type="PROSITE" id="PS50850">
    <property type="entry name" value="MFS"/>
    <property type="match status" value="1"/>
</dbReference>
<feature type="transmembrane region" description="Helical" evidence="6">
    <location>
        <begin position="106"/>
        <end position="123"/>
    </location>
</feature>
<keyword evidence="3 6" id="KW-1133">Transmembrane helix</keyword>
<organism evidence="8 9">
    <name type="scientific">Dactylosporangium vinaceum</name>
    <dbReference type="NCBI Taxonomy" id="53362"/>
    <lineage>
        <taxon>Bacteria</taxon>
        <taxon>Bacillati</taxon>
        <taxon>Actinomycetota</taxon>
        <taxon>Actinomycetes</taxon>
        <taxon>Micromonosporales</taxon>
        <taxon>Micromonosporaceae</taxon>
        <taxon>Dactylosporangium</taxon>
    </lineage>
</organism>
<feature type="transmembrane region" description="Helical" evidence="6">
    <location>
        <begin position="174"/>
        <end position="192"/>
    </location>
</feature>
<feature type="transmembrane region" description="Helical" evidence="6">
    <location>
        <begin position="19"/>
        <end position="43"/>
    </location>
</feature>
<feature type="transmembrane region" description="Helical" evidence="6">
    <location>
        <begin position="283"/>
        <end position="303"/>
    </location>
</feature>
<feature type="transmembrane region" description="Helical" evidence="6">
    <location>
        <begin position="49"/>
        <end position="69"/>
    </location>
</feature>
<dbReference type="Gene3D" id="1.20.1250.20">
    <property type="entry name" value="MFS general substrate transporter like domains"/>
    <property type="match status" value="2"/>
</dbReference>
<reference evidence="8 9" key="1">
    <citation type="submission" date="2024-09" db="EMBL/GenBank/DDBJ databases">
        <authorList>
            <person name="Sun Q."/>
            <person name="Mori K."/>
        </authorList>
    </citation>
    <scope>NUCLEOTIDE SEQUENCE [LARGE SCALE GENOMIC DNA]</scope>
    <source>
        <strain evidence="8 9">JCM 3307</strain>
    </source>
</reference>
<dbReference type="InterPro" id="IPR005829">
    <property type="entry name" value="Sugar_transporter_CS"/>
</dbReference>
<gene>
    <name evidence="8" type="ORF">ACFFTR_04055</name>
</gene>
<dbReference type="SUPFAM" id="SSF103473">
    <property type="entry name" value="MFS general substrate transporter"/>
    <property type="match status" value="1"/>
</dbReference>
<accession>A0ABV5M0C1</accession>
<feature type="transmembrane region" description="Helical" evidence="6">
    <location>
        <begin position="323"/>
        <end position="346"/>
    </location>
</feature>
<dbReference type="PANTHER" id="PTHR23534:SF1">
    <property type="entry name" value="MAJOR FACILITATOR SUPERFAMILY PROTEIN"/>
    <property type="match status" value="1"/>
</dbReference>
<evidence type="ECO:0000256" key="4">
    <source>
        <dbReference type="ARBA" id="ARBA00023136"/>
    </source>
</evidence>
<comment type="subcellular location">
    <subcellularLocation>
        <location evidence="1">Cell membrane</location>
        <topology evidence="1">Multi-pass membrane protein</topology>
    </subcellularLocation>
</comment>
<feature type="transmembrane region" description="Helical" evidence="6">
    <location>
        <begin position="438"/>
        <end position="460"/>
    </location>
</feature>
<dbReference type="InterPro" id="IPR036259">
    <property type="entry name" value="MFS_trans_sf"/>
</dbReference>
<dbReference type="Pfam" id="PF07690">
    <property type="entry name" value="MFS_1"/>
    <property type="match status" value="2"/>
</dbReference>
<proteinExistence type="predicted"/>
<feature type="transmembrane region" description="Helical" evidence="6">
    <location>
        <begin position="144"/>
        <end position="162"/>
    </location>
</feature>
<sequence length="461" mass="45121">MTDSTAVDVSALQRRTLGLLVSTQIVGGLGVASGVSVGALLAASLAGPWAAGIAGSCAVIGAAVIAIPATRLMRTGGRRPGLVFAYALGSLGALLVVLAVQLASVPVLFLGTLLFGGSSAANLQSRYAAVDLAEPDRRARHLSTVVWATTVGAVLGPNLAPLTDRFLPEYAGPYLFSALAFALAAVVISVLLRPDPLLTAAAVATSSAAAPGLASSGSAVGSGSASGSGSGLGPGAGPGAGPGSGSGAGPGLGSGPGSGSGSGSDSGERAIWRQAALTIRDSAGARTGVAAVAVGHVVMVGVMSMTPVHIGEYVHDHGDLLRVVGLVISIHITGMYALSPVMGLLADRLGRRPVILGGVGLLVLACVLAGTAAESTWRLSTGLALLGLGWSATMVAGSTLLSESVPLERRASVQGLSDVIMGVAGASAGALSGLVVDFFGYPVLCLLAGVAVVPLVARVLR</sequence>
<keyword evidence="9" id="KW-1185">Reference proteome</keyword>
<feature type="compositionally biased region" description="Gly residues" evidence="5">
    <location>
        <begin position="224"/>
        <end position="264"/>
    </location>
</feature>
<evidence type="ECO:0000256" key="6">
    <source>
        <dbReference type="SAM" id="Phobius"/>
    </source>
</evidence>
<evidence type="ECO:0000256" key="2">
    <source>
        <dbReference type="ARBA" id="ARBA00022692"/>
    </source>
</evidence>
<dbReference type="InterPro" id="IPR020846">
    <property type="entry name" value="MFS_dom"/>
</dbReference>
<feature type="domain" description="Major facilitator superfamily (MFS) profile" evidence="7">
    <location>
        <begin position="288"/>
        <end position="461"/>
    </location>
</feature>
<dbReference type="EMBL" id="JBHMCA010000013">
    <property type="protein sequence ID" value="MFB9442260.1"/>
    <property type="molecule type" value="Genomic_DNA"/>
</dbReference>
<dbReference type="PANTHER" id="PTHR23534">
    <property type="entry name" value="MFS PERMEASE"/>
    <property type="match status" value="1"/>
</dbReference>
<dbReference type="Proteomes" id="UP001589608">
    <property type="component" value="Unassembled WGS sequence"/>
</dbReference>
<keyword evidence="4 6" id="KW-0472">Membrane</keyword>
<evidence type="ECO:0000259" key="7">
    <source>
        <dbReference type="PROSITE" id="PS50850"/>
    </source>
</evidence>
<dbReference type="PROSITE" id="PS00216">
    <property type="entry name" value="SUGAR_TRANSPORT_1"/>
    <property type="match status" value="1"/>
</dbReference>
<feature type="transmembrane region" description="Helical" evidence="6">
    <location>
        <begin position="413"/>
        <end position="432"/>
    </location>
</feature>
<feature type="transmembrane region" description="Helical" evidence="6">
    <location>
        <begin position="379"/>
        <end position="401"/>
    </location>
</feature>
<dbReference type="InterPro" id="IPR011701">
    <property type="entry name" value="MFS"/>
</dbReference>
<evidence type="ECO:0000313" key="9">
    <source>
        <dbReference type="Proteomes" id="UP001589608"/>
    </source>
</evidence>
<evidence type="ECO:0000313" key="8">
    <source>
        <dbReference type="EMBL" id="MFB9442260.1"/>
    </source>
</evidence>
<dbReference type="RefSeq" id="WP_223101918.1">
    <property type="nucleotide sequence ID" value="NZ_CP061913.1"/>
</dbReference>
<feature type="region of interest" description="Disordered" evidence="5">
    <location>
        <begin position="224"/>
        <end position="267"/>
    </location>
</feature>
<feature type="transmembrane region" description="Helical" evidence="6">
    <location>
        <begin position="81"/>
        <end position="100"/>
    </location>
</feature>
<evidence type="ECO:0000256" key="3">
    <source>
        <dbReference type="ARBA" id="ARBA00022989"/>
    </source>
</evidence>
<evidence type="ECO:0000256" key="5">
    <source>
        <dbReference type="SAM" id="MobiDB-lite"/>
    </source>
</evidence>
<evidence type="ECO:0000256" key="1">
    <source>
        <dbReference type="ARBA" id="ARBA00004651"/>
    </source>
</evidence>
<protein>
    <submittedName>
        <fullName evidence="8">MFS transporter</fullName>
    </submittedName>
</protein>